<sequence length="179" mass="19433">MLALAAAPAAEAKRPAAPDAALVAEGTLQTLFAPWDDIEKAIVDTLGAARQQILVQAYLLTNKKISVALIAARRRGVDVRVLVDGAQLERVGSSTAPRLAAAGIPVWIETAYQNAHNKVMVIDAATSHATVLTGSFNFTWTAQRRNAENVLIARNNPKLAARYARNWERHRNDATPYKK</sequence>
<dbReference type="PANTHER" id="PTHR43856:SF1">
    <property type="entry name" value="MITOCHONDRIAL CARDIOLIPIN HYDROLASE"/>
    <property type="match status" value="1"/>
</dbReference>
<comment type="catalytic activity">
    <reaction evidence="1">
        <text>a 1,2-diacyl-sn-glycero-3-phosphocholine + H2O = a 1,2-diacyl-sn-glycero-3-phosphate + choline + H(+)</text>
        <dbReference type="Rhea" id="RHEA:14445"/>
        <dbReference type="ChEBI" id="CHEBI:15354"/>
        <dbReference type="ChEBI" id="CHEBI:15377"/>
        <dbReference type="ChEBI" id="CHEBI:15378"/>
        <dbReference type="ChEBI" id="CHEBI:57643"/>
        <dbReference type="ChEBI" id="CHEBI:58608"/>
        <dbReference type="EC" id="3.1.4.4"/>
    </reaction>
</comment>
<evidence type="ECO:0000256" key="4">
    <source>
        <dbReference type="ARBA" id="ARBA00022801"/>
    </source>
</evidence>
<accession>A0ABU6J4T4</accession>
<dbReference type="InterPro" id="IPR001736">
    <property type="entry name" value="PLipase_D/transphosphatidylase"/>
</dbReference>
<comment type="caution">
    <text evidence="8">The sequence shown here is derived from an EMBL/GenBank/DDBJ whole genome shotgun (WGS) entry which is preliminary data.</text>
</comment>
<keyword evidence="6" id="KW-0443">Lipid metabolism</keyword>
<dbReference type="PANTHER" id="PTHR43856">
    <property type="entry name" value="CARDIOLIPIN HYDROLASE"/>
    <property type="match status" value="1"/>
</dbReference>
<dbReference type="EMBL" id="JAWIIV010000003">
    <property type="protein sequence ID" value="MEC4718636.1"/>
    <property type="molecule type" value="Genomic_DNA"/>
</dbReference>
<keyword evidence="5" id="KW-0442">Lipid degradation</keyword>
<evidence type="ECO:0000313" key="9">
    <source>
        <dbReference type="Proteomes" id="UP001352263"/>
    </source>
</evidence>
<dbReference type="Proteomes" id="UP001352263">
    <property type="component" value="Unassembled WGS sequence"/>
</dbReference>
<dbReference type="EC" id="3.1.4.4" evidence="3"/>
<organism evidence="8 9">
    <name type="scientific">Noviherbaspirillum album</name>
    <dbReference type="NCBI Taxonomy" id="3080276"/>
    <lineage>
        <taxon>Bacteria</taxon>
        <taxon>Pseudomonadati</taxon>
        <taxon>Pseudomonadota</taxon>
        <taxon>Betaproteobacteria</taxon>
        <taxon>Burkholderiales</taxon>
        <taxon>Oxalobacteraceae</taxon>
        <taxon>Noviherbaspirillum</taxon>
    </lineage>
</organism>
<keyword evidence="9" id="KW-1185">Reference proteome</keyword>
<feature type="domain" description="PLD phosphodiesterase" evidence="7">
    <location>
        <begin position="111"/>
        <end position="142"/>
    </location>
</feature>
<dbReference type="PROSITE" id="PS50035">
    <property type="entry name" value="PLD"/>
    <property type="match status" value="1"/>
</dbReference>
<reference evidence="8 9" key="1">
    <citation type="submission" date="2023-10" db="EMBL/GenBank/DDBJ databases">
        <title>Noviherbaspirillum sp. CPCC 100848 genome assembly.</title>
        <authorList>
            <person name="Li X.Y."/>
            <person name="Fang X.M."/>
        </authorList>
    </citation>
    <scope>NUCLEOTIDE SEQUENCE [LARGE SCALE GENOMIC DNA]</scope>
    <source>
        <strain evidence="8 9">CPCC 100848</strain>
    </source>
</reference>
<protein>
    <recommendedName>
        <fullName evidence="3">phospholipase D</fullName>
        <ecNumber evidence="3">3.1.4.4</ecNumber>
    </recommendedName>
</protein>
<dbReference type="SUPFAM" id="SSF56024">
    <property type="entry name" value="Phospholipase D/nuclease"/>
    <property type="match status" value="1"/>
</dbReference>
<dbReference type="InterPro" id="IPR025202">
    <property type="entry name" value="PLD-like_dom"/>
</dbReference>
<comment type="similarity">
    <text evidence="2">Belongs to the phospholipase D family.</text>
</comment>
<gene>
    <name evidence="8" type="ORF">RY831_05715</name>
</gene>
<dbReference type="Pfam" id="PF13091">
    <property type="entry name" value="PLDc_2"/>
    <property type="match status" value="1"/>
</dbReference>
<proteinExistence type="inferred from homology"/>
<dbReference type="InterPro" id="IPR051406">
    <property type="entry name" value="PLD_domain"/>
</dbReference>
<evidence type="ECO:0000256" key="1">
    <source>
        <dbReference type="ARBA" id="ARBA00000798"/>
    </source>
</evidence>
<evidence type="ECO:0000256" key="3">
    <source>
        <dbReference type="ARBA" id="ARBA00012027"/>
    </source>
</evidence>
<evidence type="ECO:0000256" key="6">
    <source>
        <dbReference type="ARBA" id="ARBA00023098"/>
    </source>
</evidence>
<evidence type="ECO:0000259" key="7">
    <source>
        <dbReference type="PROSITE" id="PS50035"/>
    </source>
</evidence>
<evidence type="ECO:0000313" key="8">
    <source>
        <dbReference type="EMBL" id="MEC4718636.1"/>
    </source>
</evidence>
<name>A0ABU6J4T4_9BURK</name>
<keyword evidence="4" id="KW-0378">Hydrolase</keyword>
<dbReference type="Gene3D" id="3.30.870.10">
    <property type="entry name" value="Endonuclease Chain A"/>
    <property type="match status" value="1"/>
</dbReference>
<evidence type="ECO:0000256" key="5">
    <source>
        <dbReference type="ARBA" id="ARBA00022963"/>
    </source>
</evidence>
<dbReference type="CDD" id="cd09170">
    <property type="entry name" value="PLDc_Nuc"/>
    <property type="match status" value="1"/>
</dbReference>
<evidence type="ECO:0000256" key="2">
    <source>
        <dbReference type="ARBA" id="ARBA00008664"/>
    </source>
</evidence>